<name>A0ABD3Q7I1_9STRA</name>
<sequence>MPKKSKASAPPSSPSLRRSCRGSKRVHYTEYDSDSLESLLEDHERSGIEYRASLRNKGKHPKIDAYTHPGYEIPLDALPALCISRILSFISDPGDLHRLSSLNSTFRSLITAPLVIRCGVFHSLRKKKDAIHRKTLSNIMGYLKNRSIHLPTPLRLLRLLNCTMCERGDDCWGKNLCSGRPSVLDRHSTARPFGMAVCNTCLKFGCVSTGSFSRDVQGVAFYQWNKLMDGHVDVATGERVGPLLRVIQIQQIESSFVETQDRKLHLESMVERAHGNTNHCPMHYEELCGEYVDLFEVAEKEAEERLREEEEMKNKACKERREEKQARKMERVRAIYDLLEEYLGEDCPEKEMALECEWREEDYQECLKFKCTIVDGAMKSMISAPVSITFVLVVQILVYFIVTNGMLLLLPLLWLLQSSSSDRQIKDAANRIKDAFTALDEKKFFTYNFISESSHRYKKGLYEYCTTETDPLTILSSTQADSTFISLVEQNQLTKALIRVLSYNRNEAMSRAFALAVVRTNPNAAESQERIENYRSLASRVWKKKNNSYGTMTLATVKESYNTCLEEFKVVKRNARDYLAHEQTAAFLRRDSINQVGDFTRQMAINQVFTPATTDQYFSSEGRRICAYDALRNKNFDSLRIVHEAYFRRPSQYNMNVNND</sequence>
<evidence type="ECO:0008006" key="6">
    <source>
        <dbReference type="Google" id="ProtNLM"/>
    </source>
</evidence>
<feature type="transmembrane region" description="Helical" evidence="3">
    <location>
        <begin position="388"/>
        <end position="416"/>
    </location>
</feature>
<keyword evidence="1" id="KW-0175">Coiled coil</keyword>
<evidence type="ECO:0000256" key="3">
    <source>
        <dbReference type="SAM" id="Phobius"/>
    </source>
</evidence>
<dbReference type="SUPFAM" id="SSF81383">
    <property type="entry name" value="F-box domain"/>
    <property type="match status" value="1"/>
</dbReference>
<organism evidence="4 5">
    <name type="scientific">Cyclotella atomus</name>
    <dbReference type="NCBI Taxonomy" id="382360"/>
    <lineage>
        <taxon>Eukaryota</taxon>
        <taxon>Sar</taxon>
        <taxon>Stramenopiles</taxon>
        <taxon>Ochrophyta</taxon>
        <taxon>Bacillariophyta</taxon>
        <taxon>Coscinodiscophyceae</taxon>
        <taxon>Thalassiosirophycidae</taxon>
        <taxon>Stephanodiscales</taxon>
        <taxon>Stephanodiscaceae</taxon>
        <taxon>Cyclotella</taxon>
    </lineage>
</organism>
<keyword evidence="3" id="KW-1133">Transmembrane helix</keyword>
<reference evidence="4 5" key="1">
    <citation type="submission" date="2024-10" db="EMBL/GenBank/DDBJ databases">
        <title>Updated reference genomes for cyclostephanoid diatoms.</title>
        <authorList>
            <person name="Roberts W.R."/>
            <person name="Alverson A.J."/>
        </authorList>
    </citation>
    <scope>NUCLEOTIDE SEQUENCE [LARGE SCALE GENOMIC DNA]</scope>
    <source>
        <strain evidence="4 5">AJA010-31</strain>
    </source>
</reference>
<keyword evidence="3" id="KW-0472">Membrane</keyword>
<gene>
    <name evidence="4" type="ORF">ACHAWO_009001</name>
</gene>
<evidence type="ECO:0000256" key="2">
    <source>
        <dbReference type="SAM" id="MobiDB-lite"/>
    </source>
</evidence>
<proteinExistence type="predicted"/>
<dbReference type="AlphaFoldDB" id="A0ABD3Q7I1"/>
<protein>
    <recommendedName>
        <fullName evidence="6">F-box domain-containing protein</fullName>
    </recommendedName>
</protein>
<evidence type="ECO:0000313" key="5">
    <source>
        <dbReference type="Proteomes" id="UP001530400"/>
    </source>
</evidence>
<dbReference type="EMBL" id="JALLPJ020000297">
    <property type="protein sequence ID" value="KAL3796332.1"/>
    <property type="molecule type" value="Genomic_DNA"/>
</dbReference>
<feature type="region of interest" description="Disordered" evidence="2">
    <location>
        <begin position="1"/>
        <end position="24"/>
    </location>
</feature>
<evidence type="ECO:0000313" key="4">
    <source>
        <dbReference type="EMBL" id="KAL3796332.1"/>
    </source>
</evidence>
<dbReference type="InterPro" id="IPR036047">
    <property type="entry name" value="F-box-like_dom_sf"/>
</dbReference>
<dbReference type="Proteomes" id="UP001530400">
    <property type="component" value="Unassembled WGS sequence"/>
</dbReference>
<accession>A0ABD3Q7I1</accession>
<feature type="coiled-coil region" evidence="1">
    <location>
        <begin position="292"/>
        <end position="327"/>
    </location>
</feature>
<comment type="caution">
    <text evidence="4">The sequence shown here is derived from an EMBL/GenBank/DDBJ whole genome shotgun (WGS) entry which is preliminary data.</text>
</comment>
<keyword evidence="3" id="KW-0812">Transmembrane</keyword>
<keyword evidence="5" id="KW-1185">Reference proteome</keyword>
<evidence type="ECO:0000256" key="1">
    <source>
        <dbReference type="SAM" id="Coils"/>
    </source>
</evidence>